<reference evidence="1" key="1">
    <citation type="journal article" date="2020" name="Stud. Mycol.">
        <title>101 Dothideomycetes genomes: a test case for predicting lifestyles and emergence of pathogens.</title>
        <authorList>
            <person name="Haridas S."/>
            <person name="Albert R."/>
            <person name="Binder M."/>
            <person name="Bloem J."/>
            <person name="Labutti K."/>
            <person name="Salamov A."/>
            <person name="Andreopoulos B."/>
            <person name="Baker S."/>
            <person name="Barry K."/>
            <person name="Bills G."/>
            <person name="Bluhm B."/>
            <person name="Cannon C."/>
            <person name="Castanera R."/>
            <person name="Culley D."/>
            <person name="Daum C."/>
            <person name="Ezra D."/>
            <person name="Gonzalez J."/>
            <person name="Henrissat B."/>
            <person name="Kuo A."/>
            <person name="Liang C."/>
            <person name="Lipzen A."/>
            <person name="Lutzoni F."/>
            <person name="Magnuson J."/>
            <person name="Mondo S."/>
            <person name="Nolan M."/>
            <person name="Ohm R."/>
            <person name="Pangilinan J."/>
            <person name="Park H.-J."/>
            <person name="Ramirez L."/>
            <person name="Alfaro M."/>
            <person name="Sun H."/>
            <person name="Tritt A."/>
            <person name="Yoshinaga Y."/>
            <person name="Zwiers L.-H."/>
            <person name="Turgeon B."/>
            <person name="Goodwin S."/>
            <person name="Spatafora J."/>
            <person name="Crous P."/>
            <person name="Grigoriev I."/>
        </authorList>
    </citation>
    <scope>NUCLEOTIDE SEQUENCE</scope>
    <source>
        <strain evidence="1">CBS 207.26</strain>
    </source>
</reference>
<evidence type="ECO:0000313" key="2">
    <source>
        <dbReference type="Proteomes" id="UP000800200"/>
    </source>
</evidence>
<dbReference type="EMBL" id="ML994610">
    <property type="protein sequence ID" value="KAF2195098.1"/>
    <property type="molecule type" value="Genomic_DNA"/>
</dbReference>
<dbReference type="Proteomes" id="UP000800200">
    <property type="component" value="Unassembled WGS sequence"/>
</dbReference>
<sequence>MHMTVESKFQTIANNEGPRKVRGELNIYSKRTRLQSCIWLWKIGMLPWGYLTNYSVQPYGFIGDERKWCAWIGNAASCHVFLLAGMRISNRRNEIVNIRMHRMPNK</sequence>
<dbReference type="AlphaFoldDB" id="A0A6A6EWD4"/>
<gene>
    <name evidence="1" type="ORF">K469DRAFT_3308</name>
</gene>
<name>A0A6A6EWD4_9PEZI</name>
<organism evidence="1 2">
    <name type="scientific">Zopfia rhizophila CBS 207.26</name>
    <dbReference type="NCBI Taxonomy" id="1314779"/>
    <lineage>
        <taxon>Eukaryota</taxon>
        <taxon>Fungi</taxon>
        <taxon>Dikarya</taxon>
        <taxon>Ascomycota</taxon>
        <taxon>Pezizomycotina</taxon>
        <taxon>Dothideomycetes</taxon>
        <taxon>Dothideomycetes incertae sedis</taxon>
        <taxon>Zopfiaceae</taxon>
        <taxon>Zopfia</taxon>
    </lineage>
</organism>
<protein>
    <submittedName>
        <fullName evidence="1">Uncharacterized protein</fullName>
    </submittedName>
</protein>
<keyword evidence="2" id="KW-1185">Reference proteome</keyword>
<evidence type="ECO:0000313" key="1">
    <source>
        <dbReference type="EMBL" id="KAF2195098.1"/>
    </source>
</evidence>
<proteinExistence type="predicted"/>
<accession>A0A6A6EWD4</accession>